<dbReference type="InterPro" id="IPR051540">
    <property type="entry name" value="S-2-haloacid_dehalogenase"/>
</dbReference>
<evidence type="ECO:0000256" key="1">
    <source>
        <dbReference type="ARBA" id="ARBA00022801"/>
    </source>
</evidence>
<dbReference type="AlphaFoldDB" id="A0A6J4UPK3"/>
<reference evidence="2" key="1">
    <citation type="submission" date="2020-02" db="EMBL/GenBank/DDBJ databases">
        <authorList>
            <person name="Meier V. D."/>
        </authorList>
    </citation>
    <scope>NUCLEOTIDE SEQUENCE</scope>
    <source>
        <strain evidence="2">AVDCRST_MAG18</strain>
    </source>
</reference>
<dbReference type="Gene3D" id="3.40.50.1000">
    <property type="entry name" value="HAD superfamily/HAD-like"/>
    <property type="match status" value="1"/>
</dbReference>
<evidence type="ECO:0000313" key="2">
    <source>
        <dbReference type="EMBL" id="CAA9555025.1"/>
    </source>
</evidence>
<gene>
    <name evidence="2" type="ORF">AVDCRST_MAG18-613</name>
</gene>
<dbReference type="Pfam" id="PF00702">
    <property type="entry name" value="Hydrolase"/>
    <property type="match status" value="1"/>
</dbReference>
<name>A0A6J4UPK3_9BACT</name>
<dbReference type="PANTHER" id="PTHR43316">
    <property type="entry name" value="HYDROLASE, HALOACID DELAHOGENASE-RELATED"/>
    <property type="match status" value="1"/>
</dbReference>
<dbReference type="PRINTS" id="PR00413">
    <property type="entry name" value="HADHALOGNASE"/>
</dbReference>
<organism evidence="2">
    <name type="scientific">uncultured Thermomicrobiales bacterium</name>
    <dbReference type="NCBI Taxonomy" id="1645740"/>
    <lineage>
        <taxon>Bacteria</taxon>
        <taxon>Pseudomonadati</taxon>
        <taxon>Thermomicrobiota</taxon>
        <taxon>Thermomicrobia</taxon>
        <taxon>Thermomicrobiales</taxon>
        <taxon>environmental samples</taxon>
    </lineage>
</organism>
<dbReference type="InterPro" id="IPR036412">
    <property type="entry name" value="HAD-like_sf"/>
</dbReference>
<dbReference type="NCBIfam" id="TIGR01493">
    <property type="entry name" value="HAD-SF-IA-v2"/>
    <property type="match status" value="1"/>
</dbReference>
<dbReference type="GO" id="GO:0016787">
    <property type="term" value="F:hydrolase activity"/>
    <property type="evidence" value="ECO:0007669"/>
    <property type="project" value="UniProtKB-KW"/>
</dbReference>
<keyword evidence="1" id="KW-0378">Hydrolase</keyword>
<dbReference type="EMBL" id="CADCWN010000045">
    <property type="protein sequence ID" value="CAA9555025.1"/>
    <property type="molecule type" value="Genomic_DNA"/>
</dbReference>
<dbReference type="InterPro" id="IPR023214">
    <property type="entry name" value="HAD_sf"/>
</dbReference>
<proteinExistence type="predicted"/>
<dbReference type="PANTHER" id="PTHR43316:SF3">
    <property type="entry name" value="HALOACID DEHALOGENASE, TYPE II (AFU_ORTHOLOGUE AFUA_2G07750)-RELATED"/>
    <property type="match status" value="1"/>
</dbReference>
<dbReference type="NCBIfam" id="TIGR01509">
    <property type="entry name" value="HAD-SF-IA-v3"/>
    <property type="match status" value="1"/>
</dbReference>
<protein>
    <submittedName>
        <fullName evidence="2">Probable haloacid dehalogenase</fullName>
    </submittedName>
</protein>
<sequence length="218" mass="22980">MSGPTPEGGGRYDAVIFDLLSGLLDSWTLWNGVAGSPEVGVRWRQAYLRHTYATRDYRPYETLVAEAAAQADLPAALADELLARWDELAPWPEVAGVLGALAGRVPLAAVTNCSEALGARAIARVGVPFATVVTAERAGRYKPDPRPYRLALAELGVAPARALFVAGSPFDVPGAAGVGMPVVWHNRLGLALPPTSPRPLAIYDTLHPLIGAVLGEGQ</sequence>
<dbReference type="InterPro" id="IPR023198">
    <property type="entry name" value="PGP-like_dom2"/>
</dbReference>
<dbReference type="InterPro" id="IPR006439">
    <property type="entry name" value="HAD-SF_hydro_IA"/>
</dbReference>
<dbReference type="Gene3D" id="1.10.150.240">
    <property type="entry name" value="Putative phosphatase, domain 2"/>
    <property type="match status" value="1"/>
</dbReference>
<accession>A0A6J4UPK3</accession>
<dbReference type="SUPFAM" id="SSF56784">
    <property type="entry name" value="HAD-like"/>
    <property type="match status" value="1"/>
</dbReference>